<organism evidence="2 3">
    <name type="scientific">Dokdonella immobilis</name>
    <dbReference type="NCBI Taxonomy" id="578942"/>
    <lineage>
        <taxon>Bacteria</taxon>
        <taxon>Pseudomonadati</taxon>
        <taxon>Pseudomonadota</taxon>
        <taxon>Gammaproteobacteria</taxon>
        <taxon>Lysobacterales</taxon>
        <taxon>Rhodanobacteraceae</taxon>
        <taxon>Dokdonella</taxon>
    </lineage>
</organism>
<dbReference type="InterPro" id="IPR002816">
    <property type="entry name" value="TraB/PrgY/GumN_fam"/>
</dbReference>
<evidence type="ECO:0000313" key="2">
    <source>
        <dbReference type="EMBL" id="SFN59556.1"/>
    </source>
</evidence>
<sequence length="416" mass="45270">MSSENELPASAGEMSASLAAQPIARITRDGVEYVLLGTAHVSRASVEAVREILERESFDAVAVELCDPRYKSMRDPESFRNLDLFQIIRQGKAGLVAANLALSAFQRRLAEQFGIEPGAEMKAAIDGAEARDLPIWLIDREVGVTLKRAIRSVGFMDRVGIMGGLAASLITREDVEESEIEKLKEGDMLGSMFNEFAKESPPLFEALIAERDRYMTARLREESTDSLRADKPVRRVLAVIGAGHLAGIEKALEAQQDDPGPMQKALSELPPGSPWPKRIGLALFVVIAVAIAILFYRGTDSGTEALWTWALCTGIGSAIGTLAAGGHPLSTLAALVVGPLKPFRPGVPVGAAAAGVEVWIHRPRVADFDSLRDDVIHWTGWWKNRISRTLMVFVFANFGMILGEWIAGFRIVKSLL</sequence>
<dbReference type="Pfam" id="PF01963">
    <property type="entry name" value="TraB_PrgY_gumN"/>
    <property type="match status" value="1"/>
</dbReference>
<reference evidence="2 3" key="1">
    <citation type="submission" date="2016-10" db="EMBL/GenBank/DDBJ databases">
        <authorList>
            <person name="de Groot N.N."/>
        </authorList>
    </citation>
    <scope>NUCLEOTIDE SEQUENCE [LARGE SCALE GENOMIC DNA]</scope>
    <source>
        <strain evidence="2 3">CGMCC 1.7659</strain>
    </source>
</reference>
<dbReference type="NCBIfam" id="TIGR00261">
    <property type="entry name" value="traB"/>
    <property type="match status" value="1"/>
</dbReference>
<gene>
    <name evidence="2" type="ORF">SAMN05216289_13435</name>
</gene>
<feature type="transmembrane region" description="Helical" evidence="1">
    <location>
        <begin position="279"/>
        <end position="299"/>
    </location>
</feature>
<dbReference type="PANTHER" id="PTHR21530">
    <property type="entry name" value="PHEROMONE SHUTDOWN PROTEIN"/>
    <property type="match status" value="1"/>
</dbReference>
<dbReference type="OrthoDB" id="9809330at2"/>
<dbReference type="CDD" id="cd14726">
    <property type="entry name" value="TraB_PrgY-like"/>
    <property type="match status" value="1"/>
</dbReference>
<dbReference type="Proteomes" id="UP000198575">
    <property type="component" value="Unassembled WGS sequence"/>
</dbReference>
<dbReference type="STRING" id="578942.SAMN05216289_13435"/>
<dbReference type="InterPro" id="IPR046345">
    <property type="entry name" value="TraB_PrgY-like"/>
</dbReference>
<evidence type="ECO:0000313" key="3">
    <source>
        <dbReference type="Proteomes" id="UP000198575"/>
    </source>
</evidence>
<feature type="transmembrane region" description="Helical" evidence="1">
    <location>
        <begin position="305"/>
        <end position="325"/>
    </location>
</feature>
<name>A0A1I5AAU2_9GAMM</name>
<keyword evidence="1" id="KW-1133">Transmembrane helix</keyword>
<keyword evidence="1" id="KW-0812">Transmembrane</keyword>
<evidence type="ECO:0000256" key="1">
    <source>
        <dbReference type="SAM" id="Phobius"/>
    </source>
</evidence>
<feature type="transmembrane region" description="Helical" evidence="1">
    <location>
        <begin position="390"/>
        <end position="412"/>
    </location>
</feature>
<dbReference type="PANTHER" id="PTHR21530:SF7">
    <property type="entry name" value="TRAB DOMAIN-CONTAINING PROTEIN"/>
    <property type="match status" value="1"/>
</dbReference>
<keyword evidence="3" id="KW-1185">Reference proteome</keyword>
<dbReference type="AlphaFoldDB" id="A0A1I5AAU2"/>
<protein>
    <submittedName>
        <fullName evidence="2">Pheromone shutdown-related protein TraB</fullName>
    </submittedName>
</protein>
<keyword evidence="1" id="KW-0472">Membrane</keyword>
<proteinExistence type="predicted"/>
<dbReference type="InterPro" id="IPR005230">
    <property type="entry name" value="TraB_bac"/>
</dbReference>
<dbReference type="RefSeq" id="WP_092410277.1">
    <property type="nucleotide sequence ID" value="NZ_FOVF01000034.1"/>
</dbReference>
<accession>A0A1I5AAU2</accession>
<dbReference type="EMBL" id="FOVF01000034">
    <property type="protein sequence ID" value="SFN59556.1"/>
    <property type="molecule type" value="Genomic_DNA"/>
</dbReference>